<evidence type="ECO:0000256" key="15">
    <source>
        <dbReference type="ARBA" id="ARBA00023316"/>
    </source>
</evidence>
<dbReference type="PROSITE" id="PS51387">
    <property type="entry name" value="FAD_PCMH"/>
    <property type="match status" value="1"/>
</dbReference>
<accession>X1EGY3</accession>
<dbReference type="GO" id="GO:0008360">
    <property type="term" value="P:regulation of cell shape"/>
    <property type="evidence" value="ECO:0007669"/>
    <property type="project" value="UniProtKB-KW"/>
</dbReference>
<dbReference type="Gene3D" id="3.30.465.10">
    <property type="match status" value="1"/>
</dbReference>
<keyword evidence="12" id="KW-0573">Peptidoglycan synthesis</keyword>
<reference evidence="18" key="1">
    <citation type="journal article" date="2014" name="Front. Microbiol.">
        <title>High frequency of phylogenetically diverse reductive dehalogenase-homologous genes in deep subseafloor sedimentary metagenomes.</title>
        <authorList>
            <person name="Kawai M."/>
            <person name="Futagami T."/>
            <person name="Toyoda A."/>
            <person name="Takaki Y."/>
            <person name="Nishi S."/>
            <person name="Hori S."/>
            <person name="Arai W."/>
            <person name="Tsubouchi T."/>
            <person name="Morono Y."/>
            <person name="Uchiyama I."/>
            <person name="Ito T."/>
            <person name="Fujiyama A."/>
            <person name="Inagaki F."/>
            <person name="Takami H."/>
        </authorList>
    </citation>
    <scope>NUCLEOTIDE SEQUENCE</scope>
    <source>
        <strain evidence="18">Expedition CK06-06</strain>
    </source>
</reference>
<dbReference type="GO" id="GO:0071555">
    <property type="term" value="P:cell wall organization"/>
    <property type="evidence" value="ECO:0007669"/>
    <property type="project" value="UniProtKB-KW"/>
</dbReference>
<evidence type="ECO:0000259" key="17">
    <source>
        <dbReference type="PROSITE" id="PS51387"/>
    </source>
</evidence>
<keyword evidence="8" id="KW-0285">Flavoprotein</keyword>
<evidence type="ECO:0000256" key="10">
    <source>
        <dbReference type="ARBA" id="ARBA00022857"/>
    </source>
</evidence>
<keyword evidence="11" id="KW-0133">Cell shape</keyword>
<dbReference type="SUPFAM" id="SSF56176">
    <property type="entry name" value="FAD-binding/transporter-associated domain-like"/>
    <property type="match status" value="1"/>
</dbReference>
<comment type="function">
    <text evidence="2">Cell wall formation.</text>
</comment>
<evidence type="ECO:0000256" key="1">
    <source>
        <dbReference type="ARBA" id="ARBA00001974"/>
    </source>
</evidence>
<evidence type="ECO:0000256" key="2">
    <source>
        <dbReference type="ARBA" id="ARBA00003921"/>
    </source>
</evidence>
<evidence type="ECO:0000256" key="6">
    <source>
        <dbReference type="ARBA" id="ARBA00022490"/>
    </source>
</evidence>
<dbReference type="UniPathway" id="UPA00219"/>
<keyword evidence="13" id="KW-0560">Oxidoreductase</keyword>
<evidence type="ECO:0000256" key="7">
    <source>
        <dbReference type="ARBA" id="ARBA00022618"/>
    </source>
</evidence>
<evidence type="ECO:0000256" key="13">
    <source>
        <dbReference type="ARBA" id="ARBA00023002"/>
    </source>
</evidence>
<comment type="cofactor">
    <cofactor evidence="1">
        <name>FAD</name>
        <dbReference type="ChEBI" id="CHEBI:57692"/>
    </cofactor>
</comment>
<evidence type="ECO:0000256" key="4">
    <source>
        <dbReference type="ARBA" id="ARBA00004752"/>
    </source>
</evidence>
<evidence type="ECO:0000256" key="12">
    <source>
        <dbReference type="ARBA" id="ARBA00022984"/>
    </source>
</evidence>
<evidence type="ECO:0000256" key="3">
    <source>
        <dbReference type="ARBA" id="ARBA00004496"/>
    </source>
</evidence>
<comment type="pathway">
    <text evidence="4">Cell wall biogenesis; peptidoglycan biosynthesis.</text>
</comment>
<dbReference type="Pfam" id="PF02873">
    <property type="entry name" value="MurB_C"/>
    <property type="match status" value="1"/>
</dbReference>
<dbReference type="PANTHER" id="PTHR21071:SF4">
    <property type="entry name" value="UDP-N-ACETYLENOLPYRUVOYLGLUCOSAMINE REDUCTASE"/>
    <property type="match status" value="1"/>
</dbReference>
<keyword evidence="10" id="KW-0521">NADP</keyword>
<protein>
    <recommendedName>
        <fullName evidence="5">UDP-N-acetylmuramate dehydrogenase</fullName>
        <ecNumber evidence="5">1.3.1.98</ecNumber>
    </recommendedName>
</protein>
<dbReference type="GO" id="GO:0071949">
    <property type="term" value="F:FAD binding"/>
    <property type="evidence" value="ECO:0007669"/>
    <property type="project" value="InterPro"/>
</dbReference>
<evidence type="ECO:0000256" key="16">
    <source>
        <dbReference type="ARBA" id="ARBA00048914"/>
    </source>
</evidence>
<sequence>MIKLGDFFRKIENHKEEIKVGAGVDLSTLINFTAQKGLSGLESLSGIPGTVGGAMVRNASAFGQSLSQRVLSVKVLNKDETYFVLSDKDMNFGYRTSTFLAHKDWVIIEVNLALSSGKKEDIFSRLREIRKRKILTQPISFPSAGCVFKNPSSYPAGYLIQQAGCLGLRMGDAQVSHQHANFIINKGKATAQDVLRLIEEVKKRVRDRSGISLEPELEII</sequence>
<dbReference type="Pfam" id="PF01565">
    <property type="entry name" value="FAD_binding_4"/>
    <property type="match status" value="1"/>
</dbReference>
<dbReference type="InterPro" id="IPR036318">
    <property type="entry name" value="FAD-bd_PCMH-like_sf"/>
</dbReference>
<keyword evidence="14" id="KW-0131">Cell cycle</keyword>
<keyword evidence="9" id="KW-0274">FAD</keyword>
<dbReference type="EC" id="1.3.1.98" evidence="5"/>
<dbReference type="InterPro" id="IPR016166">
    <property type="entry name" value="FAD-bd_PCMH"/>
</dbReference>
<dbReference type="InterPro" id="IPR006094">
    <property type="entry name" value="Oxid_FAD_bind_N"/>
</dbReference>
<dbReference type="EMBL" id="BART01030328">
    <property type="protein sequence ID" value="GAH16394.1"/>
    <property type="molecule type" value="Genomic_DNA"/>
</dbReference>
<organism evidence="18">
    <name type="scientific">marine sediment metagenome</name>
    <dbReference type="NCBI Taxonomy" id="412755"/>
    <lineage>
        <taxon>unclassified sequences</taxon>
        <taxon>metagenomes</taxon>
        <taxon>ecological metagenomes</taxon>
    </lineage>
</organism>
<dbReference type="SUPFAM" id="SSF56194">
    <property type="entry name" value="Uridine diphospho-N-Acetylenolpyruvylglucosamine reductase, MurB, C-terminal domain"/>
    <property type="match status" value="1"/>
</dbReference>
<dbReference type="InterPro" id="IPR016169">
    <property type="entry name" value="FAD-bd_PCMH_sub2"/>
</dbReference>
<dbReference type="InterPro" id="IPR036635">
    <property type="entry name" value="MurB_C_sf"/>
</dbReference>
<dbReference type="NCBIfam" id="TIGR00179">
    <property type="entry name" value="murB"/>
    <property type="match status" value="1"/>
</dbReference>
<comment type="subcellular location">
    <subcellularLocation>
        <location evidence="3">Cytoplasm</location>
    </subcellularLocation>
</comment>
<proteinExistence type="inferred from homology"/>
<dbReference type="PANTHER" id="PTHR21071">
    <property type="entry name" value="UDP-N-ACETYLENOLPYRUVOYLGLUCOSAMINE REDUCTASE"/>
    <property type="match status" value="1"/>
</dbReference>
<keyword evidence="7" id="KW-0132">Cell division</keyword>
<name>X1EGY3_9ZZZZ</name>
<dbReference type="GO" id="GO:0009252">
    <property type="term" value="P:peptidoglycan biosynthetic process"/>
    <property type="evidence" value="ECO:0007669"/>
    <property type="project" value="UniProtKB-UniPathway"/>
</dbReference>
<dbReference type="AlphaFoldDB" id="X1EGY3"/>
<feature type="domain" description="FAD-binding PCMH-type" evidence="17">
    <location>
        <begin position="1"/>
        <end position="117"/>
    </location>
</feature>
<evidence type="ECO:0000313" key="18">
    <source>
        <dbReference type="EMBL" id="GAH16394.1"/>
    </source>
</evidence>
<gene>
    <name evidence="18" type="ORF">S01H4_52991</name>
</gene>
<dbReference type="GO" id="GO:0051301">
    <property type="term" value="P:cell division"/>
    <property type="evidence" value="ECO:0007669"/>
    <property type="project" value="UniProtKB-KW"/>
</dbReference>
<keyword evidence="15" id="KW-0961">Cell wall biogenesis/degradation</keyword>
<evidence type="ECO:0000256" key="11">
    <source>
        <dbReference type="ARBA" id="ARBA00022960"/>
    </source>
</evidence>
<evidence type="ECO:0000256" key="9">
    <source>
        <dbReference type="ARBA" id="ARBA00022827"/>
    </source>
</evidence>
<dbReference type="GO" id="GO:0008762">
    <property type="term" value="F:UDP-N-acetylmuramate dehydrogenase activity"/>
    <property type="evidence" value="ECO:0007669"/>
    <property type="project" value="UniProtKB-EC"/>
</dbReference>
<dbReference type="InterPro" id="IPR003170">
    <property type="entry name" value="MurB"/>
</dbReference>
<keyword evidence="6" id="KW-0963">Cytoplasm</keyword>
<dbReference type="GO" id="GO:0005829">
    <property type="term" value="C:cytosol"/>
    <property type="evidence" value="ECO:0007669"/>
    <property type="project" value="TreeGrafter"/>
</dbReference>
<dbReference type="Gene3D" id="3.90.78.10">
    <property type="entry name" value="UDP-N-acetylenolpyruvoylglucosamine reductase, C-terminal domain"/>
    <property type="match status" value="1"/>
</dbReference>
<dbReference type="InterPro" id="IPR011601">
    <property type="entry name" value="MurB_C"/>
</dbReference>
<comment type="catalytic activity">
    <reaction evidence="16">
        <text>UDP-N-acetyl-alpha-D-muramate + NADP(+) = UDP-N-acetyl-3-O-(1-carboxyvinyl)-alpha-D-glucosamine + NADPH + H(+)</text>
        <dbReference type="Rhea" id="RHEA:12248"/>
        <dbReference type="ChEBI" id="CHEBI:15378"/>
        <dbReference type="ChEBI" id="CHEBI:57783"/>
        <dbReference type="ChEBI" id="CHEBI:58349"/>
        <dbReference type="ChEBI" id="CHEBI:68483"/>
        <dbReference type="ChEBI" id="CHEBI:70757"/>
        <dbReference type="EC" id="1.3.1.98"/>
    </reaction>
</comment>
<dbReference type="HAMAP" id="MF_00037">
    <property type="entry name" value="MurB"/>
    <property type="match status" value="1"/>
</dbReference>
<comment type="caution">
    <text evidence="18">The sequence shown here is derived from an EMBL/GenBank/DDBJ whole genome shotgun (WGS) entry which is preliminary data.</text>
</comment>
<evidence type="ECO:0000256" key="14">
    <source>
        <dbReference type="ARBA" id="ARBA00023306"/>
    </source>
</evidence>
<evidence type="ECO:0000256" key="8">
    <source>
        <dbReference type="ARBA" id="ARBA00022630"/>
    </source>
</evidence>
<evidence type="ECO:0000256" key="5">
    <source>
        <dbReference type="ARBA" id="ARBA00012518"/>
    </source>
</evidence>